<dbReference type="EMBL" id="BMAU01021036">
    <property type="protein sequence ID" value="GFX87643.1"/>
    <property type="molecule type" value="Genomic_DNA"/>
</dbReference>
<accession>A0A8X6UU05</accession>
<evidence type="ECO:0000313" key="1">
    <source>
        <dbReference type="EMBL" id="GFX87643.1"/>
    </source>
</evidence>
<organism evidence="1 2">
    <name type="scientific">Trichonephila clavipes</name>
    <name type="common">Golden silk orbweaver</name>
    <name type="synonym">Nephila clavipes</name>
    <dbReference type="NCBI Taxonomy" id="2585209"/>
    <lineage>
        <taxon>Eukaryota</taxon>
        <taxon>Metazoa</taxon>
        <taxon>Ecdysozoa</taxon>
        <taxon>Arthropoda</taxon>
        <taxon>Chelicerata</taxon>
        <taxon>Arachnida</taxon>
        <taxon>Araneae</taxon>
        <taxon>Araneomorphae</taxon>
        <taxon>Entelegynae</taxon>
        <taxon>Araneoidea</taxon>
        <taxon>Nephilidae</taxon>
        <taxon>Trichonephila</taxon>
    </lineage>
</organism>
<proteinExistence type="predicted"/>
<evidence type="ECO:0000313" key="2">
    <source>
        <dbReference type="Proteomes" id="UP000887159"/>
    </source>
</evidence>
<comment type="caution">
    <text evidence="1">The sequence shown here is derived from an EMBL/GenBank/DDBJ whole genome shotgun (WGS) entry which is preliminary data.</text>
</comment>
<gene>
    <name evidence="1" type="ORF">TNCV_2465361</name>
</gene>
<keyword evidence="2" id="KW-1185">Reference proteome</keyword>
<sequence>MPPIPILDLPCRRTHGLGSIVAATRDISRSYPLVLITLQSSPHQQCQRSCVPLTPCSTKNKEEKIKQKETSIHKVEE</sequence>
<name>A0A8X6UU05_TRICX</name>
<dbReference type="Proteomes" id="UP000887159">
    <property type="component" value="Unassembled WGS sequence"/>
</dbReference>
<reference evidence="1" key="1">
    <citation type="submission" date="2020-08" db="EMBL/GenBank/DDBJ databases">
        <title>Multicomponent nature underlies the extraordinary mechanical properties of spider dragline silk.</title>
        <authorList>
            <person name="Kono N."/>
            <person name="Nakamura H."/>
            <person name="Mori M."/>
            <person name="Yoshida Y."/>
            <person name="Ohtoshi R."/>
            <person name="Malay A.D."/>
            <person name="Moran D.A.P."/>
            <person name="Tomita M."/>
            <person name="Numata K."/>
            <person name="Arakawa K."/>
        </authorList>
    </citation>
    <scope>NUCLEOTIDE SEQUENCE</scope>
</reference>
<protein>
    <submittedName>
        <fullName evidence="1">Uncharacterized protein</fullName>
    </submittedName>
</protein>
<dbReference type="AlphaFoldDB" id="A0A8X6UU05"/>